<gene>
    <name evidence="6" type="ORF">TSACC_2753</name>
</gene>
<dbReference type="Gene3D" id="3.50.50.60">
    <property type="entry name" value="FAD/NAD(P)-binding domain"/>
    <property type="match status" value="1"/>
</dbReference>
<reference evidence="7" key="1">
    <citation type="journal article" date="2017" name="Genome Announc.">
        <title>Draft Genome Sequence of Terrimicrobium sacchariphilum NM-5T, a Facultative Anaerobic Soil Bacterium of the Class Spartobacteria.</title>
        <authorList>
            <person name="Qiu Y.L."/>
            <person name="Tourlousse D.M."/>
            <person name="Matsuura N."/>
            <person name="Ohashi A."/>
            <person name="Sekiguchi Y."/>
        </authorList>
    </citation>
    <scope>NUCLEOTIDE SEQUENCE [LARGE SCALE GENOMIC DNA]</scope>
    <source>
        <strain evidence="7">NM-5</strain>
    </source>
</reference>
<dbReference type="InterPro" id="IPR039650">
    <property type="entry name" value="HdrA-like"/>
</dbReference>
<dbReference type="EMBL" id="BDCO01000002">
    <property type="protein sequence ID" value="GAT32355.1"/>
    <property type="molecule type" value="Genomic_DNA"/>
</dbReference>
<evidence type="ECO:0000313" key="7">
    <source>
        <dbReference type="Proteomes" id="UP000076023"/>
    </source>
</evidence>
<dbReference type="SUPFAM" id="SSF51905">
    <property type="entry name" value="FAD/NAD(P)-binding domain"/>
    <property type="match status" value="1"/>
</dbReference>
<proteinExistence type="predicted"/>
<keyword evidence="4" id="KW-0408">Iron</keyword>
<dbReference type="InterPro" id="IPR036188">
    <property type="entry name" value="FAD/NAD-bd_sf"/>
</dbReference>
<dbReference type="AlphaFoldDB" id="A0A146G3F6"/>
<keyword evidence="2" id="KW-0479">Metal-binding</keyword>
<evidence type="ECO:0000256" key="2">
    <source>
        <dbReference type="ARBA" id="ARBA00022723"/>
    </source>
</evidence>
<accession>A0A146G3F6</accession>
<dbReference type="GO" id="GO:0051539">
    <property type="term" value="F:4 iron, 4 sulfur cluster binding"/>
    <property type="evidence" value="ECO:0007669"/>
    <property type="project" value="UniProtKB-KW"/>
</dbReference>
<dbReference type="PANTHER" id="PTHR43498">
    <property type="entry name" value="FERREDOXIN:COB-COM HETERODISULFIDE REDUCTASE SUBUNIT A"/>
    <property type="match status" value="1"/>
</dbReference>
<evidence type="ECO:0000256" key="4">
    <source>
        <dbReference type="ARBA" id="ARBA00023004"/>
    </source>
</evidence>
<protein>
    <submittedName>
        <fullName evidence="6">FAD dependent oxidoreductase</fullName>
    </submittedName>
</protein>
<dbReference type="Proteomes" id="UP000076023">
    <property type="component" value="Unassembled WGS sequence"/>
</dbReference>
<evidence type="ECO:0000313" key="6">
    <source>
        <dbReference type="EMBL" id="GAT32355.1"/>
    </source>
</evidence>
<keyword evidence="3" id="KW-0560">Oxidoreductase</keyword>
<evidence type="ECO:0000256" key="5">
    <source>
        <dbReference type="ARBA" id="ARBA00023014"/>
    </source>
</evidence>
<keyword evidence="7" id="KW-1185">Reference proteome</keyword>
<dbReference type="GO" id="GO:0046872">
    <property type="term" value="F:metal ion binding"/>
    <property type="evidence" value="ECO:0007669"/>
    <property type="project" value="UniProtKB-KW"/>
</dbReference>
<sequence length="447" mass="47619">MAEWNSDGESYGEGMEFRTSCVVVGGGPAGYGAALAAARSGAKVTLIERHGYLGGMGGAAGLSAFINYHLDGIHDLSESIYQELIARLKEDGGWYSADEPHVDFFDIESLKSTAERSLEEAGVRVLYHCMFDTIEVDGDGYALRFVAKGGEVIVRATHVIDTTGDADVCAKLGVEVAYGKAGCPGDMQPMTMVVQLGGFDPEAYGEAGGRLHDGRFACEGCTRAPEIARARAAGDWTIPREDIAMWWTSPRDPAHVTVNGTRIQGFSGCDPEQLSRAEKEGRRQARELAAFFKRYVPGFARSYLLATGPQIGVRETRRIVGLKTLTTEDVVGSVRPADSVTFCSYPIDIHSSEGSGTEMAHDQRIHYGIPFGCLVPRGYTNILAAGRCISASHAAAGSFRVMSTCMSLGQAAGAAAGLSIGSRTPVEHLRGEDVRAVMNEGAALQCA</sequence>
<dbReference type="Pfam" id="PF12831">
    <property type="entry name" value="FAD_oxidored"/>
    <property type="match status" value="1"/>
</dbReference>
<dbReference type="GO" id="GO:0016491">
    <property type="term" value="F:oxidoreductase activity"/>
    <property type="evidence" value="ECO:0007669"/>
    <property type="project" value="UniProtKB-KW"/>
</dbReference>
<dbReference type="PRINTS" id="PR00419">
    <property type="entry name" value="ADXRDTASE"/>
</dbReference>
<comment type="caution">
    <text evidence="6">The sequence shown here is derived from an EMBL/GenBank/DDBJ whole genome shotgun (WGS) entry which is preliminary data.</text>
</comment>
<dbReference type="STRING" id="690879.TSACC_2753"/>
<evidence type="ECO:0000256" key="3">
    <source>
        <dbReference type="ARBA" id="ARBA00023002"/>
    </source>
</evidence>
<evidence type="ECO:0000256" key="1">
    <source>
        <dbReference type="ARBA" id="ARBA00022485"/>
    </source>
</evidence>
<keyword evidence="1" id="KW-0004">4Fe-4S</keyword>
<dbReference type="PANTHER" id="PTHR43498:SF1">
    <property type="entry name" value="COB--COM HETERODISULFIDE REDUCTASE IRON-SULFUR SUBUNIT A"/>
    <property type="match status" value="1"/>
</dbReference>
<name>A0A146G3F6_TERSA</name>
<dbReference type="InParanoid" id="A0A146G3F6"/>
<organism evidence="6 7">
    <name type="scientific">Terrimicrobium sacchariphilum</name>
    <dbReference type="NCBI Taxonomy" id="690879"/>
    <lineage>
        <taxon>Bacteria</taxon>
        <taxon>Pseudomonadati</taxon>
        <taxon>Verrucomicrobiota</taxon>
        <taxon>Terrimicrobiia</taxon>
        <taxon>Terrimicrobiales</taxon>
        <taxon>Terrimicrobiaceae</taxon>
        <taxon>Terrimicrobium</taxon>
    </lineage>
</organism>
<keyword evidence="5" id="KW-0411">Iron-sulfur</keyword>